<evidence type="ECO:0000313" key="3">
    <source>
        <dbReference type="Proteomes" id="UP001286313"/>
    </source>
</evidence>
<sequence length="81" mass="8662">MHAATDVETSEENESSPGDSNSAIADDCQLALQAQTEQVTPVKQGRRCGGNSTDQVLSVIKDRLSSIRYVKKISVMPLVGV</sequence>
<protein>
    <submittedName>
        <fullName evidence="2">Uncharacterized protein</fullName>
    </submittedName>
</protein>
<evidence type="ECO:0000313" key="2">
    <source>
        <dbReference type="EMBL" id="KAK3873570.1"/>
    </source>
</evidence>
<accession>A0AAE1FG04</accession>
<proteinExistence type="predicted"/>
<evidence type="ECO:0000256" key="1">
    <source>
        <dbReference type="SAM" id="MobiDB-lite"/>
    </source>
</evidence>
<gene>
    <name evidence="2" type="ORF">Pcinc_021413</name>
</gene>
<organism evidence="2 3">
    <name type="scientific">Petrolisthes cinctipes</name>
    <name type="common">Flat porcelain crab</name>
    <dbReference type="NCBI Taxonomy" id="88211"/>
    <lineage>
        <taxon>Eukaryota</taxon>
        <taxon>Metazoa</taxon>
        <taxon>Ecdysozoa</taxon>
        <taxon>Arthropoda</taxon>
        <taxon>Crustacea</taxon>
        <taxon>Multicrustacea</taxon>
        <taxon>Malacostraca</taxon>
        <taxon>Eumalacostraca</taxon>
        <taxon>Eucarida</taxon>
        <taxon>Decapoda</taxon>
        <taxon>Pleocyemata</taxon>
        <taxon>Anomura</taxon>
        <taxon>Galatheoidea</taxon>
        <taxon>Porcellanidae</taxon>
        <taxon>Petrolisthes</taxon>
    </lineage>
</organism>
<dbReference type="AlphaFoldDB" id="A0AAE1FG04"/>
<keyword evidence="3" id="KW-1185">Reference proteome</keyword>
<feature type="region of interest" description="Disordered" evidence="1">
    <location>
        <begin position="1"/>
        <end position="25"/>
    </location>
</feature>
<comment type="caution">
    <text evidence="2">The sequence shown here is derived from an EMBL/GenBank/DDBJ whole genome shotgun (WGS) entry which is preliminary data.</text>
</comment>
<dbReference type="EMBL" id="JAWQEG010002210">
    <property type="protein sequence ID" value="KAK3873570.1"/>
    <property type="molecule type" value="Genomic_DNA"/>
</dbReference>
<dbReference type="Proteomes" id="UP001286313">
    <property type="component" value="Unassembled WGS sequence"/>
</dbReference>
<name>A0AAE1FG04_PETCI</name>
<reference evidence="2" key="1">
    <citation type="submission" date="2023-10" db="EMBL/GenBank/DDBJ databases">
        <title>Genome assemblies of two species of porcelain crab, Petrolisthes cinctipes and Petrolisthes manimaculis (Anomura: Porcellanidae).</title>
        <authorList>
            <person name="Angst P."/>
        </authorList>
    </citation>
    <scope>NUCLEOTIDE SEQUENCE</scope>
    <source>
        <strain evidence="2">PB745_01</strain>
        <tissue evidence="2">Gill</tissue>
    </source>
</reference>